<evidence type="ECO:0000256" key="3">
    <source>
        <dbReference type="ARBA" id="ARBA00022618"/>
    </source>
</evidence>
<dbReference type="InterPro" id="IPR016158">
    <property type="entry name" value="Cullin_homology"/>
</dbReference>
<evidence type="ECO:0000259" key="9">
    <source>
        <dbReference type="PROSITE" id="PS50069"/>
    </source>
</evidence>
<dbReference type="PROSITE" id="PS50069">
    <property type="entry name" value="CULLIN_2"/>
    <property type="match status" value="1"/>
</dbReference>
<dbReference type="GeneID" id="105228065"/>
<dbReference type="Proteomes" id="UP001652620">
    <property type="component" value="Chromosome 3"/>
</dbReference>
<dbReference type="Pfam" id="PF10488">
    <property type="entry name" value="PP1c_bdg"/>
    <property type="match status" value="1"/>
</dbReference>
<dbReference type="Pfam" id="PF25773">
    <property type="entry name" value="TPR_ANAPC2"/>
    <property type="match status" value="1"/>
</dbReference>
<comment type="similarity">
    <text evidence="7">Belongs to the cullin family.</text>
</comment>
<feature type="domain" description="Cullin family profile" evidence="9">
    <location>
        <begin position="421"/>
        <end position="660"/>
    </location>
</feature>
<dbReference type="Pfam" id="PF26557">
    <property type="entry name" value="Cullin_AB"/>
    <property type="match status" value="1"/>
</dbReference>
<feature type="region of interest" description="Disordered" evidence="8">
    <location>
        <begin position="686"/>
        <end position="707"/>
    </location>
</feature>
<protein>
    <recommendedName>
        <fullName evidence="2">Anaphase-promoting complex subunit 2</fullName>
    </recommendedName>
</protein>
<dbReference type="RefSeq" id="XP_049307205.1">
    <property type="nucleotide sequence ID" value="XM_049451248.1"/>
</dbReference>
<dbReference type="InterPro" id="IPR057975">
    <property type="entry name" value="TPR_ANAPC2"/>
</dbReference>
<dbReference type="InterPro" id="IPR036390">
    <property type="entry name" value="WH_DNA-bd_sf"/>
</dbReference>
<sequence>MDIGLLWFEISRSFPILSGNVAITYSDDDSHHQRCKDIISLGLSDALSEIVFSEIQCAVRDKIVPLFWSNFPIGLGITEQTIESQFLMFHQFASAVGNLQKNVSCLEIFIERLNKLDPRQNIDSRKLHAILLKTLLGQMPTGFNEVVSAFYCVAFQIYIQMYTNPTAVLTDAELIMNKKECSGCKNEMNGCECQNLDILINKTNKALREMELLDGIAGESLTLLVQKCIKGHIKETCHGIFDRSFLRQLEIWLDETIINWLRKIFSHVCMHSQTPETCTSNIIKGFKVKLTYFLYEHLALSIIEQFFSIIIDFPDSIPAIDDLKICMEKIDMRKHFIRTLTNTLKVRVLHPGVNTMDILTGYIAAIKAIRYLDNSGIILETVTTPIRDYLRKRSDTVRRVVTGLTEEGPTDLTEELAKGESSKENAKQDTNDELNNWENWLPDSYGIDQTARAQLINVNRSADIISMVVDIYGSKELFMNEYRNLMADRLLTYLDFNADKEIRNLELLKLRFGDSLLHSCEVMLKDLTDSKRINSHISSDTKYKANKIFDISAFTISAQFWPTFNKESLELPDEIANEFEKYTKAYEAYKGNRTLNWRTVTGRVHILIEIGQRIIEMTVSPTHAIILYHFQDKDEWILEDLSQITKVPSTILRRRIEFWISHDLIKEIRPGVFKLVEDDGKKSPFEKTQVSQSLGEEDVESAMASASDQREEELQVFWSYIVGMLTNLDSLPLDRIHQMLKLFASHGGGIEFTQDELKNFLQRKVRFNLNPEIHVMYAWSYAYRSARKGHWESLARDRDRFRKRIENTSKFINPILTPEHRSFIYNTRIDKNM</sequence>
<dbReference type="PANTHER" id="PTHR45957:SF1">
    <property type="entry name" value="ANAPHASE-PROMOTING COMPLEX SUBUNIT 2"/>
    <property type="match status" value="1"/>
</dbReference>
<comment type="similarity">
    <text evidence="1">Belongs to the PPP1R15 family.</text>
</comment>
<dbReference type="Gene3D" id="1.20.1310.10">
    <property type="entry name" value="Cullin Repeats"/>
    <property type="match status" value="1"/>
</dbReference>
<dbReference type="InterPro" id="IPR044554">
    <property type="entry name" value="ANAPC2"/>
</dbReference>
<proteinExistence type="inferred from homology"/>
<organism evidence="10 11">
    <name type="scientific">Bactrocera dorsalis</name>
    <name type="common">Oriental fruit fly</name>
    <name type="synonym">Dacus dorsalis</name>
    <dbReference type="NCBI Taxonomy" id="27457"/>
    <lineage>
        <taxon>Eukaryota</taxon>
        <taxon>Metazoa</taxon>
        <taxon>Ecdysozoa</taxon>
        <taxon>Arthropoda</taxon>
        <taxon>Hexapoda</taxon>
        <taxon>Insecta</taxon>
        <taxon>Pterygota</taxon>
        <taxon>Neoptera</taxon>
        <taxon>Endopterygota</taxon>
        <taxon>Diptera</taxon>
        <taxon>Brachycera</taxon>
        <taxon>Muscomorpha</taxon>
        <taxon>Tephritoidea</taxon>
        <taxon>Tephritidae</taxon>
        <taxon>Bactrocera</taxon>
        <taxon>Bactrocera</taxon>
    </lineage>
</organism>
<dbReference type="InterPro" id="IPR014786">
    <property type="entry name" value="ANAPC2_C"/>
</dbReference>
<keyword evidence="5" id="KW-0833">Ubl conjugation pathway</keyword>
<dbReference type="InterPro" id="IPR019523">
    <property type="entry name" value="Prot_Pase1_reg-su15A/B_C"/>
</dbReference>
<evidence type="ECO:0000313" key="11">
    <source>
        <dbReference type="RefSeq" id="XP_049307205.1"/>
    </source>
</evidence>
<evidence type="ECO:0000256" key="4">
    <source>
        <dbReference type="ARBA" id="ARBA00022776"/>
    </source>
</evidence>
<keyword evidence="10" id="KW-1185">Reference proteome</keyword>
<accession>A0ABM3JD93</accession>
<dbReference type="PANTHER" id="PTHR45957">
    <property type="entry name" value="ANAPHASE-PROMOTING COMPLEX SUBUNIT 2"/>
    <property type="match status" value="1"/>
</dbReference>
<gene>
    <name evidence="11" type="primary">LOC105228065</name>
</gene>
<dbReference type="InterPro" id="IPR036388">
    <property type="entry name" value="WH-like_DNA-bd_sf"/>
</dbReference>
<dbReference type="SMART" id="SM01013">
    <property type="entry name" value="APC2"/>
    <property type="match status" value="1"/>
</dbReference>
<evidence type="ECO:0000256" key="8">
    <source>
        <dbReference type="SAM" id="MobiDB-lite"/>
    </source>
</evidence>
<dbReference type="Gene3D" id="3.30.230.130">
    <property type="entry name" value="Cullin, Chain C, Domain 2"/>
    <property type="match status" value="1"/>
</dbReference>
<name>A0ABM3JD93_BACDO</name>
<reference evidence="11" key="1">
    <citation type="submission" date="2025-08" db="UniProtKB">
        <authorList>
            <consortium name="RefSeq"/>
        </authorList>
    </citation>
    <scope>IDENTIFICATION</scope>
    <source>
        <tissue evidence="11">Adult</tissue>
    </source>
</reference>
<evidence type="ECO:0000256" key="7">
    <source>
        <dbReference type="PROSITE-ProRule" id="PRU00330"/>
    </source>
</evidence>
<evidence type="ECO:0000256" key="6">
    <source>
        <dbReference type="ARBA" id="ARBA00023306"/>
    </source>
</evidence>
<keyword evidence="4" id="KW-0498">Mitosis</keyword>
<dbReference type="InterPro" id="IPR059120">
    <property type="entry name" value="Cullin-like_AB"/>
</dbReference>
<evidence type="ECO:0000256" key="5">
    <source>
        <dbReference type="ARBA" id="ARBA00022786"/>
    </source>
</evidence>
<keyword evidence="3" id="KW-0132">Cell division</keyword>
<dbReference type="SUPFAM" id="SSF75632">
    <property type="entry name" value="Cullin homology domain"/>
    <property type="match status" value="1"/>
</dbReference>
<dbReference type="SUPFAM" id="SSF46785">
    <property type="entry name" value="Winged helix' DNA-binding domain"/>
    <property type="match status" value="1"/>
</dbReference>
<dbReference type="InterPro" id="IPR036317">
    <property type="entry name" value="Cullin_homology_sf"/>
</dbReference>
<keyword evidence="6" id="KW-0131">Cell cycle</keyword>
<evidence type="ECO:0000256" key="2">
    <source>
        <dbReference type="ARBA" id="ARBA00016068"/>
    </source>
</evidence>
<evidence type="ECO:0000256" key="1">
    <source>
        <dbReference type="ARBA" id="ARBA00010161"/>
    </source>
</evidence>
<dbReference type="Pfam" id="PF08672">
    <property type="entry name" value="ANAPC2"/>
    <property type="match status" value="1"/>
</dbReference>
<evidence type="ECO:0000313" key="10">
    <source>
        <dbReference type="Proteomes" id="UP001652620"/>
    </source>
</evidence>
<dbReference type="Gene3D" id="1.10.10.10">
    <property type="entry name" value="Winged helix-like DNA-binding domain superfamily/Winged helix DNA-binding domain"/>
    <property type="match status" value="1"/>
</dbReference>
<dbReference type="SMART" id="SM00182">
    <property type="entry name" value="CULLIN"/>
    <property type="match status" value="1"/>
</dbReference>